<dbReference type="AlphaFoldDB" id="A0A399T6X9"/>
<dbReference type="NCBIfam" id="TIGR04183">
    <property type="entry name" value="Por_Secre_tail"/>
    <property type="match status" value="1"/>
</dbReference>
<name>A0A399T6X9_9BACT</name>
<proteinExistence type="predicted"/>
<dbReference type="RefSeq" id="WP_119436094.1">
    <property type="nucleotide sequence ID" value="NZ_QWGR01000001.1"/>
</dbReference>
<evidence type="ECO:0000313" key="1">
    <source>
        <dbReference type="EMBL" id="RIJ50625.1"/>
    </source>
</evidence>
<dbReference type="EMBL" id="QWGR01000001">
    <property type="protein sequence ID" value="RIJ50625.1"/>
    <property type="molecule type" value="Genomic_DNA"/>
</dbReference>
<dbReference type="OrthoDB" id="1489153at2"/>
<dbReference type="InterPro" id="IPR026444">
    <property type="entry name" value="Secre_tail"/>
</dbReference>
<comment type="caution">
    <text evidence="1">The sequence shown here is derived from an EMBL/GenBank/DDBJ whole genome shotgun (WGS) entry which is preliminary data.</text>
</comment>
<sequence length="32" mass="3650">MNSINVSQLTSGIYFVSLLSQNRKHTTQIIKK</sequence>
<organism evidence="1 2">
    <name type="scientific">Maribellus luteus</name>
    <dbReference type="NCBI Taxonomy" id="2305463"/>
    <lineage>
        <taxon>Bacteria</taxon>
        <taxon>Pseudomonadati</taxon>
        <taxon>Bacteroidota</taxon>
        <taxon>Bacteroidia</taxon>
        <taxon>Marinilabiliales</taxon>
        <taxon>Prolixibacteraceae</taxon>
        <taxon>Maribellus</taxon>
    </lineage>
</organism>
<accession>A0A399T6X9</accession>
<dbReference type="Proteomes" id="UP000265926">
    <property type="component" value="Unassembled WGS sequence"/>
</dbReference>
<gene>
    <name evidence="1" type="ORF">D1614_01435</name>
</gene>
<protein>
    <submittedName>
        <fullName evidence="1">T9SS C-terminal target domain-containing protein</fullName>
    </submittedName>
</protein>
<evidence type="ECO:0000313" key="2">
    <source>
        <dbReference type="Proteomes" id="UP000265926"/>
    </source>
</evidence>
<keyword evidence="2" id="KW-1185">Reference proteome</keyword>
<reference evidence="1 2" key="1">
    <citation type="submission" date="2018-08" db="EMBL/GenBank/DDBJ databases">
        <title>Pallidiluteibacterium maritimus gen. nov., sp. nov., isolated from coastal sediment.</title>
        <authorList>
            <person name="Zhou L.Y."/>
        </authorList>
    </citation>
    <scope>NUCLEOTIDE SEQUENCE [LARGE SCALE GENOMIC DNA]</scope>
    <source>
        <strain evidence="1 2">XSD2</strain>
    </source>
</reference>